<comment type="caution">
    <text evidence="5">The sequence shown here is derived from an EMBL/GenBank/DDBJ whole genome shotgun (WGS) entry which is preliminary data.</text>
</comment>
<dbReference type="OrthoDB" id="9798835at2"/>
<dbReference type="Pfam" id="PF01022">
    <property type="entry name" value="HTH_5"/>
    <property type="match status" value="1"/>
</dbReference>
<name>A0A6N7ILM5_9FIRM</name>
<keyword evidence="1" id="KW-0805">Transcription regulation</keyword>
<accession>A0A6N7ILM5</accession>
<proteinExistence type="predicted"/>
<dbReference type="RefSeq" id="WP_152944798.1">
    <property type="nucleotide sequence ID" value="NZ_WHYR01000002.1"/>
</dbReference>
<dbReference type="GO" id="GO:0003677">
    <property type="term" value="F:DNA binding"/>
    <property type="evidence" value="ECO:0007669"/>
    <property type="project" value="UniProtKB-KW"/>
</dbReference>
<dbReference type="Proteomes" id="UP000441717">
    <property type="component" value="Unassembled WGS sequence"/>
</dbReference>
<dbReference type="AlphaFoldDB" id="A0A6N7ILM5"/>
<sequence length="58" mass="6508">MSNEVIQARAEMMKALAHPTRISIVEFLRYGERCVCEIVDGVNVERSGVSQHLGGEKY</sequence>
<keyword evidence="6" id="KW-1185">Reference proteome</keyword>
<organism evidence="5 6">
    <name type="scientific">Desulfofundulus thermobenzoicus</name>
    <dbReference type="NCBI Taxonomy" id="29376"/>
    <lineage>
        <taxon>Bacteria</taxon>
        <taxon>Bacillati</taxon>
        <taxon>Bacillota</taxon>
        <taxon>Clostridia</taxon>
        <taxon>Eubacteriales</taxon>
        <taxon>Peptococcaceae</taxon>
        <taxon>Desulfofundulus</taxon>
    </lineage>
</organism>
<keyword evidence="2" id="KW-0238">DNA-binding</keyword>
<evidence type="ECO:0000313" key="6">
    <source>
        <dbReference type="Proteomes" id="UP000441717"/>
    </source>
</evidence>
<dbReference type="PANTHER" id="PTHR33154">
    <property type="entry name" value="TRANSCRIPTIONAL REGULATOR, ARSR FAMILY"/>
    <property type="match status" value="1"/>
</dbReference>
<dbReference type="CDD" id="cd00090">
    <property type="entry name" value="HTH_ARSR"/>
    <property type="match status" value="1"/>
</dbReference>
<dbReference type="PANTHER" id="PTHR33154:SF18">
    <property type="entry name" value="ARSENICAL RESISTANCE OPERON REPRESSOR"/>
    <property type="match status" value="1"/>
</dbReference>
<dbReference type="EMBL" id="WHYR01000002">
    <property type="protein sequence ID" value="MQL50882.1"/>
    <property type="molecule type" value="Genomic_DNA"/>
</dbReference>
<dbReference type="NCBIfam" id="NF033788">
    <property type="entry name" value="HTH_metalloreg"/>
    <property type="match status" value="1"/>
</dbReference>
<evidence type="ECO:0000256" key="2">
    <source>
        <dbReference type="ARBA" id="ARBA00023125"/>
    </source>
</evidence>
<evidence type="ECO:0000259" key="4">
    <source>
        <dbReference type="PROSITE" id="PS50987"/>
    </source>
</evidence>
<evidence type="ECO:0000313" key="5">
    <source>
        <dbReference type="EMBL" id="MQL50882.1"/>
    </source>
</evidence>
<dbReference type="PROSITE" id="PS50987">
    <property type="entry name" value="HTH_ARSR_2"/>
    <property type="match status" value="1"/>
</dbReference>
<dbReference type="InterPro" id="IPR011991">
    <property type="entry name" value="ArsR-like_HTH"/>
</dbReference>
<protein>
    <submittedName>
        <fullName evidence="5">Metalloregulator ArsR/SmtB family transcription factor</fullName>
    </submittedName>
</protein>
<dbReference type="PRINTS" id="PR00778">
    <property type="entry name" value="HTHARSR"/>
</dbReference>
<dbReference type="InterPro" id="IPR036388">
    <property type="entry name" value="WH-like_DNA-bd_sf"/>
</dbReference>
<dbReference type="GO" id="GO:0003700">
    <property type="term" value="F:DNA-binding transcription factor activity"/>
    <property type="evidence" value="ECO:0007669"/>
    <property type="project" value="InterPro"/>
</dbReference>
<feature type="domain" description="HTH arsR-type" evidence="4">
    <location>
        <begin position="1"/>
        <end position="58"/>
    </location>
</feature>
<evidence type="ECO:0000256" key="3">
    <source>
        <dbReference type="ARBA" id="ARBA00023163"/>
    </source>
</evidence>
<dbReference type="InterPro" id="IPR001845">
    <property type="entry name" value="HTH_ArsR_DNA-bd_dom"/>
</dbReference>
<evidence type="ECO:0000256" key="1">
    <source>
        <dbReference type="ARBA" id="ARBA00023015"/>
    </source>
</evidence>
<dbReference type="Gene3D" id="1.10.10.10">
    <property type="entry name" value="Winged helix-like DNA-binding domain superfamily/Winged helix DNA-binding domain"/>
    <property type="match status" value="1"/>
</dbReference>
<dbReference type="InterPro" id="IPR051081">
    <property type="entry name" value="HTH_MetalResp_TranReg"/>
</dbReference>
<gene>
    <name evidence="5" type="ORF">GFC01_01035</name>
</gene>
<dbReference type="SUPFAM" id="SSF46785">
    <property type="entry name" value="Winged helix' DNA-binding domain"/>
    <property type="match status" value="1"/>
</dbReference>
<reference evidence="5 6" key="1">
    <citation type="submission" date="2019-10" db="EMBL/GenBank/DDBJ databases">
        <title>Comparative genomics of sulfur disproportionating microorganisms.</title>
        <authorList>
            <person name="Ward L.M."/>
            <person name="Bertran E."/>
            <person name="Johnston D."/>
        </authorList>
    </citation>
    <scope>NUCLEOTIDE SEQUENCE [LARGE SCALE GENOMIC DNA]</scope>
    <source>
        <strain evidence="5 6">DSM 14055</strain>
    </source>
</reference>
<dbReference type="InterPro" id="IPR036390">
    <property type="entry name" value="WH_DNA-bd_sf"/>
</dbReference>
<keyword evidence="3" id="KW-0804">Transcription</keyword>